<sequence length="75" mass="8423">MSPLLKLIFKILAIAPLVMVKRTPVKERIIPIIPFELSLSLRNITLNIQVIIGLDAAIKDEFVAVVYVEALKKKI</sequence>
<proteinExistence type="predicted"/>
<gene>
    <name evidence="1" type="ORF">CBO05C_1361</name>
</gene>
<protein>
    <submittedName>
        <fullName evidence="1">Uncharacterized protein</fullName>
    </submittedName>
</protein>
<accession>A0A0S6U622</accession>
<evidence type="ECO:0000313" key="1">
    <source>
        <dbReference type="EMBL" id="GAE01671.1"/>
    </source>
</evidence>
<dbReference type="AlphaFoldDB" id="A0A0S6U622"/>
<dbReference type="HOGENOM" id="CLU_2664551_0_0_9"/>
<reference evidence="1" key="1">
    <citation type="submission" date="2013-10" db="EMBL/GenBank/DDBJ databases">
        <title>Draft genome sequence of Clostridium botulinum type B strain Osaka05.</title>
        <authorList>
            <person name="Sakaguchi Y."/>
            <person name="Hosomi K."/>
            <person name="Uchiyama J."/>
            <person name="Ogura Y."/>
            <person name="Sakaguchi M."/>
            <person name="Kohda T."/>
            <person name="Mukamoto M."/>
            <person name="Misawa N."/>
            <person name="Matsuzaki S."/>
            <person name="Hayashi T."/>
            <person name="Kozaki S."/>
        </authorList>
    </citation>
    <scope>NUCLEOTIDE SEQUENCE</scope>
    <source>
        <strain evidence="1">Osaka05</strain>
    </source>
</reference>
<name>A0A0S6U622_CLOBO</name>
<dbReference type="Proteomes" id="UP000054164">
    <property type="component" value="Unassembled WGS sequence"/>
</dbReference>
<organism evidence="1">
    <name type="scientific">Clostridium botulinum B str. Osaka05</name>
    <dbReference type="NCBI Taxonomy" id="1407017"/>
    <lineage>
        <taxon>Bacteria</taxon>
        <taxon>Bacillati</taxon>
        <taxon>Bacillota</taxon>
        <taxon>Clostridia</taxon>
        <taxon>Eubacteriales</taxon>
        <taxon>Clostridiaceae</taxon>
        <taxon>Clostridium</taxon>
    </lineage>
</organism>
<dbReference type="EMBL" id="DF384213">
    <property type="protein sequence ID" value="GAE01671.1"/>
    <property type="molecule type" value="Genomic_DNA"/>
</dbReference>